<protein>
    <submittedName>
        <fullName evidence="2">Uncharacterized protein</fullName>
    </submittedName>
</protein>
<organism evidence="2 3">
    <name type="scientific">Podarcis lilfordi</name>
    <name type="common">Lilford's wall lizard</name>
    <dbReference type="NCBI Taxonomy" id="74358"/>
    <lineage>
        <taxon>Eukaryota</taxon>
        <taxon>Metazoa</taxon>
        <taxon>Chordata</taxon>
        <taxon>Craniata</taxon>
        <taxon>Vertebrata</taxon>
        <taxon>Euteleostomi</taxon>
        <taxon>Lepidosauria</taxon>
        <taxon>Squamata</taxon>
        <taxon>Bifurcata</taxon>
        <taxon>Unidentata</taxon>
        <taxon>Episquamata</taxon>
        <taxon>Laterata</taxon>
        <taxon>Lacertibaenia</taxon>
        <taxon>Lacertidae</taxon>
        <taxon>Podarcis</taxon>
    </lineage>
</organism>
<keyword evidence="3" id="KW-1185">Reference proteome</keyword>
<sequence length="88" mass="10562">MPGFQCPWRRQRIPVQCFRSKAVKAVETKQIQLKQLQKQVQEKRVQQKQLWALISVCETHVIEYQYMYQGFEIRPLKKPGKLPWECAT</sequence>
<dbReference type="Proteomes" id="UP001178461">
    <property type="component" value="Unassembled WGS sequence"/>
</dbReference>
<evidence type="ECO:0000256" key="1">
    <source>
        <dbReference type="SAM" id="Coils"/>
    </source>
</evidence>
<dbReference type="EMBL" id="CANTUW010000419">
    <property type="protein sequence ID" value="CAI7935399.1"/>
    <property type="molecule type" value="Genomic_DNA"/>
</dbReference>
<comment type="caution">
    <text evidence="2">The sequence shown here is derived from an EMBL/GenBank/DDBJ whole genome shotgun (WGS) entry which is preliminary data.</text>
</comment>
<reference evidence="2" key="1">
    <citation type="submission" date="2022-12" db="EMBL/GenBank/DDBJ databases">
        <authorList>
            <person name="Alioto T."/>
            <person name="Alioto T."/>
            <person name="Gomez Garrido J."/>
        </authorList>
    </citation>
    <scope>NUCLEOTIDE SEQUENCE</scope>
</reference>
<dbReference type="AlphaFoldDB" id="A0AA35QR74"/>
<evidence type="ECO:0000313" key="2">
    <source>
        <dbReference type="EMBL" id="CAI7935399.1"/>
    </source>
</evidence>
<proteinExistence type="predicted"/>
<accession>A0AA35QR74</accession>
<feature type="coiled-coil region" evidence="1">
    <location>
        <begin position="19"/>
        <end position="46"/>
    </location>
</feature>
<name>A0AA35QR74_9SAUR</name>
<gene>
    <name evidence="2" type="ORF">PODLI_1B024132</name>
</gene>
<evidence type="ECO:0000313" key="3">
    <source>
        <dbReference type="Proteomes" id="UP001178461"/>
    </source>
</evidence>
<keyword evidence="1" id="KW-0175">Coiled coil</keyword>